<evidence type="ECO:0000313" key="5">
    <source>
        <dbReference type="EMBL" id="KAG2232865.1"/>
    </source>
</evidence>
<name>A0A8H7VTU1_9FUNG</name>
<dbReference type="SUPFAM" id="SSF53756">
    <property type="entry name" value="UDP-Glycosyltransferase/glycogen phosphorylase"/>
    <property type="match status" value="2"/>
</dbReference>
<evidence type="ECO:0000256" key="2">
    <source>
        <dbReference type="ARBA" id="ARBA00022679"/>
    </source>
</evidence>
<keyword evidence="3" id="KW-0472">Membrane</keyword>
<organism evidence="5 6">
    <name type="scientific">Thamnidium elegans</name>
    <dbReference type="NCBI Taxonomy" id="101142"/>
    <lineage>
        <taxon>Eukaryota</taxon>
        <taxon>Fungi</taxon>
        <taxon>Fungi incertae sedis</taxon>
        <taxon>Mucoromycota</taxon>
        <taxon>Mucoromycotina</taxon>
        <taxon>Mucoromycetes</taxon>
        <taxon>Mucorales</taxon>
        <taxon>Mucorineae</taxon>
        <taxon>Mucoraceae</taxon>
        <taxon>Thamnidium</taxon>
    </lineage>
</organism>
<feature type="chain" id="PRO_5034857167" evidence="4">
    <location>
        <begin position="20"/>
        <end position="1086"/>
    </location>
</feature>
<keyword evidence="2" id="KW-0808">Transferase</keyword>
<keyword evidence="4" id="KW-0732">Signal</keyword>
<keyword evidence="3" id="KW-0812">Transmembrane</keyword>
<evidence type="ECO:0000256" key="3">
    <source>
        <dbReference type="SAM" id="Phobius"/>
    </source>
</evidence>
<keyword evidence="3" id="KW-1133">Transmembrane helix</keyword>
<dbReference type="InterPro" id="IPR002213">
    <property type="entry name" value="UDP_glucos_trans"/>
</dbReference>
<keyword evidence="6" id="KW-1185">Reference proteome</keyword>
<evidence type="ECO:0000256" key="1">
    <source>
        <dbReference type="ARBA" id="ARBA00022676"/>
    </source>
</evidence>
<dbReference type="EMBL" id="JAEPRE010000097">
    <property type="protein sequence ID" value="KAG2232865.1"/>
    <property type="molecule type" value="Genomic_DNA"/>
</dbReference>
<proteinExistence type="predicted"/>
<accession>A0A8H7VTU1</accession>
<evidence type="ECO:0000256" key="4">
    <source>
        <dbReference type="SAM" id="SignalP"/>
    </source>
</evidence>
<dbReference type="Gene3D" id="3.40.50.2000">
    <property type="entry name" value="Glycogen Phosphorylase B"/>
    <property type="match status" value="2"/>
</dbReference>
<dbReference type="AlphaFoldDB" id="A0A8H7VTU1"/>
<dbReference type="CDD" id="cd03784">
    <property type="entry name" value="GT1_Gtf-like"/>
    <property type="match status" value="2"/>
</dbReference>
<dbReference type="Proteomes" id="UP000613177">
    <property type="component" value="Unassembled WGS sequence"/>
</dbReference>
<dbReference type="InterPro" id="IPR050271">
    <property type="entry name" value="UDP-glycosyltransferase"/>
</dbReference>
<comment type="caution">
    <text evidence="5">The sequence shown here is derived from an EMBL/GenBank/DDBJ whole genome shotgun (WGS) entry which is preliminary data.</text>
</comment>
<dbReference type="GO" id="GO:0008194">
    <property type="term" value="F:UDP-glycosyltransferase activity"/>
    <property type="evidence" value="ECO:0007669"/>
    <property type="project" value="InterPro"/>
</dbReference>
<feature type="transmembrane region" description="Helical" evidence="3">
    <location>
        <begin position="1051"/>
        <end position="1073"/>
    </location>
</feature>
<sequence>MRLISFITTLLIVCIPANAVSHNCIPTPNFSTPKNIAFASSGGGSSHHIWVFEILKDMHSRGHNISFFSRGDQLRFAKDYPIMTVKEVGGASDFLHHPTLVLEHIPYHPHAEVVANGVFQSAMLSYPVEYNEYKSLFESQKIDLVICDYLTISCIDAAIISKTPVMITSTMGTYADSDAKYISNRIYNIMTPTTEYDSLFERIYRDYVRLPILKRYISKKLALITDLQRKNGLSAAFETGDARYNHIPKLINNIFGIEMARKHSPLSHMIGPIMRGSYPPLDPTTAEFLNNHKNLVYIAFGQHFNPNKDDVKMFLQTLFTMIDEDIIDGIIWARIDKSYIPDSIETPIRKYTREDIVNHKDLYLVKWAPQYAILEHAAISFFISHGGIGSLHESLYNGVRVFLFPFFGDQVVNAIAVERTGIGSYMGTSNLKYDTKDYLEFYRKLHKVAVDPENKIQDTVNRYKAYVQISAANAVTRGADLMEESLFASDSDGNLKYRQDVGYDIHWIKRNNIDVYAVLVILGLTTLKASRTIVNFLKAKHYILPLFLILWIPSEVLADVIIPKSNYRSPKNIAFASIGGGSSHHMWVFEILKEMHNRGHNVSFYSKSDQIHFSKGYPMIKAQEAGGSTDFIHHPLVAKHFSTRSSRELINLALLESCLVDYPTAFLEKQSLFLSNRINLAICDSFSIDCIDAAIISKIPVMITTTLGMFADFDASYINNKVHHSDFRTTQDDSFWTRLYRDYIETPFHINMLSRKVLHAHYFQRKIGLEPITDASAKRYNSIPKLVNNLFGIETARKHSPLMHMIGPILRNSYPALDHDSLEFLNNRKSIVYVAFGQHATPSDQDVKMILQSLLRLFEQKVIDGVIWAHLGKDQIPQIVQTINQEYSFYDIFNHQDILLPQWAPQFAILEHPSTSFFISHGGVGSMHESLFNGKRLFVYPMFGDQPGNARAIERIGVGKQIDTLNLKYDSKDYDRFYAKLYTVAVDPQNKIQDTVNRYKAYAQVSASNAVIRGADLMEESLFASDSQGMLYYRYDVGYEIHWVKRYNIDIYALFVVLSLCILKVGLMCLGPIRYRINLMPKLKSI</sequence>
<reference evidence="5" key="1">
    <citation type="submission" date="2021-01" db="EMBL/GenBank/DDBJ databases">
        <title>Metabolic potential, ecology and presence of endohyphal bacteria is reflected in genomic diversity of Mucoromycotina.</title>
        <authorList>
            <person name="Muszewska A."/>
            <person name="Okrasinska A."/>
            <person name="Steczkiewicz K."/>
            <person name="Drgas O."/>
            <person name="Orlowska M."/>
            <person name="Perlinska-Lenart U."/>
            <person name="Aleksandrzak-Piekarczyk T."/>
            <person name="Szatraj K."/>
            <person name="Zielenkiewicz U."/>
            <person name="Pilsyk S."/>
            <person name="Malc E."/>
            <person name="Mieczkowski P."/>
            <person name="Kruszewska J.S."/>
            <person name="Biernat P."/>
            <person name="Pawlowska J."/>
        </authorList>
    </citation>
    <scope>NUCLEOTIDE SEQUENCE</scope>
    <source>
        <strain evidence="5">WA0000018081</strain>
    </source>
</reference>
<gene>
    <name evidence="5" type="ORF">INT48_006317</name>
</gene>
<dbReference type="PANTHER" id="PTHR48043">
    <property type="entry name" value="EG:EG0003.4 PROTEIN-RELATED"/>
    <property type="match status" value="1"/>
</dbReference>
<dbReference type="PANTHER" id="PTHR48043:SF145">
    <property type="entry name" value="FI06409P-RELATED"/>
    <property type="match status" value="1"/>
</dbReference>
<protein>
    <submittedName>
        <fullName evidence="5">Uncharacterized protein</fullName>
    </submittedName>
</protein>
<feature type="signal peptide" evidence="4">
    <location>
        <begin position="1"/>
        <end position="19"/>
    </location>
</feature>
<dbReference type="Pfam" id="PF00201">
    <property type="entry name" value="UDPGT"/>
    <property type="match status" value="2"/>
</dbReference>
<evidence type="ECO:0000313" key="6">
    <source>
        <dbReference type="Proteomes" id="UP000613177"/>
    </source>
</evidence>
<keyword evidence="1" id="KW-0328">Glycosyltransferase</keyword>